<dbReference type="Gene3D" id="1.25.40.10">
    <property type="entry name" value="Tetratricopeptide repeat domain"/>
    <property type="match status" value="1"/>
</dbReference>
<dbReference type="Pfam" id="PF00515">
    <property type="entry name" value="TPR_1"/>
    <property type="match status" value="1"/>
</dbReference>
<dbReference type="KEGG" id="aaco:K1I37_04315"/>
<evidence type="ECO:0000313" key="2">
    <source>
        <dbReference type="EMBL" id="UNO49762.1"/>
    </source>
</evidence>
<dbReference type="PROSITE" id="PS50293">
    <property type="entry name" value="TPR_REGION"/>
    <property type="match status" value="1"/>
</dbReference>
<sequence length="477" mass="53514">MDRQLQTIALQNLEQQLNAHPASLHLKFEKACLLAEMGRTIEAQNEYLQILSVDPTHRGSLNNLGTLLHESRYRSAARTAYTQAVACHPDDPMGHVNLANLLFEEGEMESARVHFERALELNPDHYQAHQGMSYILTQLGDEQKAMFHRKLGFQHHAITELPFRGQGTPVRLLLLVSTTSGNTPIKTILTNQIFHVFIVFVDFLDENTPLPQHDVVFNAISDADLAESSLLAAQCAIARTNAPVINSPQAILETGRVRIAERLSNIEGVITPKMAVVPRRHLASSDAIELLQKCGFELPLLLRAPGYHTGQHFERVDTPERLSRMLTEIPGDPLFVIQYIDTSAEDGLFRKYRVMMINGELYPLHVAVSKDWKVHYFTADMAKNADNRLEDAFFLENMPDVIGSRGMAALKAIQETLGLDYAGVDFGLSANGDIILFEANATMVVNPPDPDPLWTYRRKYVDNIYTAVQQMLIDPKL</sequence>
<dbReference type="PANTHER" id="PTHR44809:SF1">
    <property type="entry name" value="PROTEIN O-MANNOSYL-TRANSFERASE TMTC1"/>
    <property type="match status" value="1"/>
</dbReference>
<proteinExistence type="predicted"/>
<dbReference type="SMART" id="SM00028">
    <property type="entry name" value="TPR"/>
    <property type="match status" value="3"/>
</dbReference>
<gene>
    <name evidence="2" type="ORF">K1I37_04315</name>
</gene>
<dbReference type="EMBL" id="CP080467">
    <property type="protein sequence ID" value="UNO49762.1"/>
    <property type="molecule type" value="Genomic_DNA"/>
</dbReference>
<keyword evidence="1" id="KW-0802">TPR repeat</keyword>
<evidence type="ECO:0000256" key="1">
    <source>
        <dbReference type="PROSITE-ProRule" id="PRU00339"/>
    </source>
</evidence>
<dbReference type="SUPFAM" id="SSF56059">
    <property type="entry name" value="Glutathione synthetase ATP-binding domain-like"/>
    <property type="match status" value="1"/>
</dbReference>
<reference evidence="3" key="1">
    <citation type="journal article" date="2022" name="G3 (Bethesda)">
        <title>Unveiling the complete genome sequence of Alicyclobacillus acidoterrestris DSM 3922T, a taint-producing strain.</title>
        <authorList>
            <person name="Leonardo I.C."/>
            <person name="Barreto Crespo M.T."/>
            <person name="Gaspar F.B."/>
        </authorList>
    </citation>
    <scope>NUCLEOTIDE SEQUENCE [LARGE SCALE GENOMIC DNA]</scope>
    <source>
        <strain evidence="3">DSM 3922</strain>
    </source>
</reference>
<protein>
    <submittedName>
        <fullName evidence="2">Tetratricopeptide repeat protein</fullName>
    </submittedName>
</protein>
<dbReference type="RefSeq" id="WP_031219260.1">
    <property type="nucleotide sequence ID" value="NZ_AURB01000190.1"/>
</dbReference>
<feature type="repeat" description="TPR" evidence="1">
    <location>
        <begin position="92"/>
        <end position="125"/>
    </location>
</feature>
<dbReference type="InterPro" id="IPR052943">
    <property type="entry name" value="TMTC_O-mannosyl-trnsfr"/>
</dbReference>
<dbReference type="Pfam" id="PF13432">
    <property type="entry name" value="TPR_16"/>
    <property type="match status" value="1"/>
</dbReference>
<dbReference type="OrthoDB" id="9769030at2"/>
<dbReference type="PROSITE" id="PS50005">
    <property type="entry name" value="TPR"/>
    <property type="match status" value="1"/>
</dbReference>
<dbReference type="PANTHER" id="PTHR44809">
    <property type="match status" value="1"/>
</dbReference>
<accession>A0A9E7D0F9</accession>
<dbReference type="Proteomes" id="UP000829401">
    <property type="component" value="Chromosome"/>
</dbReference>
<evidence type="ECO:0000313" key="3">
    <source>
        <dbReference type="Proteomes" id="UP000829401"/>
    </source>
</evidence>
<name>A0A9E7D0F9_ALIAG</name>
<organism evidence="2 3">
    <name type="scientific">Alicyclobacillus acidoterrestris (strain ATCC 49025 / DSM 3922 / CIP 106132 / NCIMB 13137 / GD3B)</name>
    <dbReference type="NCBI Taxonomy" id="1356854"/>
    <lineage>
        <taxon>Bacteria</taxon>
        <taxon>Bacillati</taxon>
        <taxon>Bacillota</taxon>
        <taxon>Bacilli</taxon>
        <taxon>Bacillales</taxon>
        <taxon>Alicyclobacillaceae</taxon>
        <taxon>Alicyclobacillus</taxon>
    </lineage>
</organism>
<dbReference type="InterPro" id="IPR019734">
    <property type="entry name" value="TPR_rpt"/>
</dbReference>
<dbReference type="InterPro" id="IPR011990">
    <property type="entry name" value="TPR-like_helical_dom_sf"/>
</dbReference>
<dbReference type="SUPFAM" id="SSF48452">
    <property type="entry name" value="TPR-like"/>
    <property type="match status" value="1"/>
</dbReference>
<keyword evidence="3" id="KW-1185">Reference proteome</keyword>
<dbReference type="AlphaFoldDB" id="A0A9E7D0F9"/>